<comment type="subcellular location">
    <subcellularLocation>
        <location evidence="1 14">Cytoplasm</location>
    </subcellularLocation>
</comment>
<feature type="binding site" evidence="14 15">
    <location>
        <position position="11"/>
    </location>
    <ligand>
        <name>ATP</name>
        <dbReference type="ChEBI" id="CHEBI:30616"/>
    </ligand>
</feature>
<keyword evidence="11 14" id="KW-0067">ATP-binding</keyword>
<evidence type="ECO:0000256" key="12">
    <source>
        <dbReference type="ARBA" id="ARBA00022842"/>
    </source>
</evidence>
<dbReference type="PANTHER" id="PTHR46161:SF3">
    <property type="entry name" value="NUCLEOSIDE DIPHOSPHATE KINASE DDB_G0292928-RELATED"/>
    <property type="match status" value="1"/>
</dbReference>
<gene>
    <name evidence="14" type="primary">ndk</name>
    <name evidence="19" type="ORF">ACT75_07735</name>
    <name evidence="20" type="ORF">CQR80_03585</name>
    <name evidence="21" type="ORF">FXB79_02775</name>
</gene>
<dbReference type="InterPro" id="IPR001564">
    <property type="entry name" value="Nucleoside_diP_kinase"/>
</dbReference>
<dbReference type="GO" id="GO:0006241">
    <property type="term" value="P:CTP biosynthetic process"/>
    <property type="evidence" value="ECO:0007669"/>
    <property type="project" value="UniProtKB-UniRule"/>
</dbReference>
<keyword evidence="12 14" id="KW-0460">Magnesium</keyword>
<dbReference type="AlphaFoldDB" id="A0A142G188"/>
<dbReference type="RefSeq" id="WP_005541864.1">
    <property type="nucleotide sequence ID" value="NZ_CP012959.1"/>
</dbReference>
<keyword evidence="8 14" id="KW-0479">Metal-binding</keyword>
<feature type="active site" description="Pros-phosphohistidine intermediate" evidence="14 15">
    <location>
        <position position="117"/>
    </location>
</feature>
<evidence type="ECO:0000256" key="15">
    <source>
        <dbReference type="PROSITE-ProRule" id="PRU00706"/>
    </source>
</evidence>
<dbReference type="Proteomes" id="UP000323012">
    <property type="component" value="Unassembled WGS sequence"/>
</dbReference>
<reference evidence="20 23" key="2">
    <citation type="submission" date="2017-10" db="EMBL/GenBank/DDBJ databases">
        <title>Draft genome sequences of Aggregatibacter actinomycetemcomitans strains 310a and 310b.</title>
        <authorList>
            <person name="May A.C."/>
            <person name="Ohta H."/>
            <person name="Maeda H."/>
            <person name="Kokeguchi S."/>
            <person name="Cugini C."/>
        </authorList>
    </citation>
    <scope>NUCLEOTIDE SEQUENCE [LARGE SCALE GENOMIC DNA]</scope>
    <source>
        <strain evidence="20 23">310b</strain>
    </source>
</reference>
<evidence type="ECO:0000256" key="5">
    <source>
        <dbReference type="ARBA" id="ARBA00022490"/>
    </source>
</evidence>
<dbReference type="SMR" id="A0A142G188"/>
<proteinExistence type="inferred from homology"/>
<dbReference type="EMBL" id="PCGW01000005">
    <property type="protein sequence ID" value="PHO20974.1"/>
    <property type="molecule type" value="Genomic_DNA"/>
</dbReference>
<comment type="catalytic activity">
    <reaction evidence="14 17">
        <text>a 2'-deoxyribonucleoside 5'-diphosphate + ATP = a 2'-deoxyribonucleoside 5'-triphosphate + ADP</text>
        <dbReference type="Rhea" id="RHEA:44640"/>
        <dbReference type="ChEBI" id="CHEBI:30616"/>
        <dbReference type="ChEBI" id="CHEBI:61560"/>
        <dbReference type="ChEBI" id="CHEBI:73316"/>
        <dbReference type="ChEBI" id="CHEBI:456216"/>
        <dbReference type="EC" id="2.7.4.6"/>
    </reaction>
</comment>
<evidence type="ECO:0000256" key="1">
    <source>
        <dbReference type="ARBA" id="ARBA00004496"/>
    </source>
</evidence>
<sequence length="141" mass="15731">MSLQLTLSIIKPDAVKRHLVGAILARFEQQGFKIVAAKMLHLTQEQAEGFYVEHQGKPFFVSLVEYMTSAPVLVSVLEKENAVQDYRTLIGSTNPENAAKGTIRRDFALSQQENSVHGSDSPESAAREIAYFFVSDEISHY</sequence>
<dbReference type="GO" id="GO:0004550">
    <property type="term" value="F:nucleoside diphosphate kinase activity"/>
    <property type="evidence" value="ECO:0007669"/>
    <property type="project" value="UniProtKB-UniRule"/>
</dbReference>
<evidence type="ECO:0000313" key="21">
    <source>
        <dbReference type="EMBL" id="TYA39628.1"/>
    </source>
</evidence>
<dbReference type="CDD" id="cd04413">
    <property type="entry name" value="NDPk_I"/>
    <property type="match status" value="1"/>
</dbReference>
<dbReference type="PRINTS" id="PR01243">
    <property type="entry name" value="NUCDPKINASE"/>
</dbReference>
<reference evidence="19 22" key="1">
    <citation type="submission" date="2015-10" db="EMBL/GenBank/DDBJ databases">
        <title>Tn-seq of a polymicrobial infection.</title>
        <authorList>
            <person name="Stacy A."/>
            <person name="Rumbaugh K.P."/>
            <person name="Whiteley M."/>
        </authorList>
    </citation>
    <scope>NUCLEOTIDE SEQUENCE [LARGE SCALE GENOMIC DNA]</scope>
    <source>
        <strain evidence="19 22">624</strain>
    </source>
</reference>
<dbReference type="Gene3D" id="3.30.70.141">
    <property type="entry name" value="Nucleoside diphosphate kinase-like domain"/>
    <property type="match status" value="1"/>
</dbReference>
<dbReference type="GO" id="GO:0005737">
    <property type="term" value="C:cytoplasm"/>
    <property type="evidence" value="ECO:0007669"/>
    <property type="project" value="UniProtKB-SubCell"/>
</dbReference>
<evidence type="ECO:0000256" key="16">
    <source>
        <dbReference type="RuleBase" id="RU004011"/>
    </source>
</evidence>
<dbReference type="eggNOG" id="COG0105">
    <property type="taxonomic scope" value="Bacteria"/>
</dbReference>
<keyword evidence="10 14" id="KW-0418">Kinase</keyword>
<name>A0A142G188_AGGAC</name>
<dbReference type="EC" id="2.7.4.6" evidence="3 14"/>
<dbReference type="GO" id="GO:0005524">
    <property type="term" value="F:ATP binding"/>
    <property type="evidence" value="ECO:0007669"/>
    <property type="project" value="UniProtKB-UniRule"/>
</dbReference>
<feature type="binding site" evidence="14 15">
    <location>
        <position position="114"/>
    </location>
    <ligand>
        <name>ATP</name>
        <dbReference type="ChEBI" id="CHEBI:30616"/>
    </ligand>
</feature>
<dbReference type="PROSITE" id="PS00469">
    <property type="entry name" value="NDPK"/>
    <property type="match status" value="1"/>
</dbReference>
<evidence type="ECO:0000256" key="14">
    <source>
        <dbReference type="HAMAP-Rule" id="MF_00451"/>
    </source>
</evidence>
<feature type="binding site" evidence="14 15">
    <location>
        <position position="59"/>
    </location>
    <ligand>
        <name>ATP</name>
        <dbReference type="ChEBI" id="CHEBI:30616"/>
    </ligand>
</feature>
<feature type="domain" description="Nucleoside diphosphate kinase-like" evidence="18">
    <location>
        <begin position="3"/>
        <end position="140"/>
    </location>
</feature>
<dbReference type="FunFam" id="3.30.70.141:FF:000001">
    <property type="entry name" value="Nucleoside diphosphate kinase"/>
    <property type="match status" value="1"/>
</dbReference>
<comment type="subunit">
    <text evidence="14">Homotetramer.</text>
</comment>
<dbReference type="SMART" id="SM00562">
    <property type="entry name" value="NDK"/>
    <property type="match status" value="1"/>
</dbReference>
<evidence type="ECO:0000313" key="19">
    <source>
        <dbReference type="EMBL" id="AMQ94418.1"/>
    </source>
</evidence>
<feature type="binding site" evidence="14 15">
    <location>
        <position position="104"/>
    </location>
    <ligand>
        <name>ATP</name>
        <dbReference type="ChEBI" id="CHEBI:30616"/>
    </ligand>
</feature>
<evidence type="ECO:0000256" key="3">
    <source>
        <dbReference type="ARBA" id="ARBA00012966"/>
    </source>
</evidence>
<protein>
    <recommendedName>
        <fullName evidence="4 14">Nucleoside diphosphate kinase</fullName>
        <shortName evidence="14">NDK</shortName>
        <shortName evidence="14">NDP kinase</shortName>
        <ecNumber evidence="3 14">2.7.4.6</ecNumber>
    </recommendedName>
    <alternativeName>
        <fullName evidence="14">Nucleoside-2-P kinase</fullName>
    </alternativeName>
</protein>
<evidence type="ECO:0000256" key="4">
    <source>
        <dbReference type="ARBA" id="ARBA00017632"/>
    </source>
</evidence>
<dbReference type="HAMAP" id="MF_00451">
    <property type="entry name" value="NDP_kinase"/>
    <property type="match status" value="1"/>
</dbReference>
<comment type="similarity">
    <text evidence="2 14 15 16">Belongs to the NDK family.</text>
</comment>
<dbReference type="InterPro" id="IPR036850">
    <property type="entry name" value="NDK-like_dom_sf"/>
</dbReference>
<dbReference type="PROSITE" id="PS51374">
    <property type="entry name" value="NDPK_LIKE"/>
    <property type="match status" value="1"/>
</dbReference>
<evidence type="ECO:0000313" key="20">
    <source>
        <dbReference type="EMBL" id="PHO20974.1"/>
    </source>
</evidence>
<dbReference type="NCBIfam" id="NF001908">
    <property type="entry name" value="PRK00668.1"/>
    <property type="match status" value="1"/>
</dbReference>
<dbReference type="Proteomes" id="UP000226080">
    <property type="component" value="Unassembled WGS sequence"/>
</dbReference>
<dbReference type="SUPFAM" id="SSF54919">
    <property type="entry name" value="Nucleoside diphosphate kinase, NDK"/>
    <property type="match status" value="1"/>
</dbReference>
<comment type="function">
    <text evidence="14">Major role in the synthesis of nucleoside triphosphates other than ATP. The ATP gamma phosphate is transferred to the NDP beta phosphate via a ping-pong mechanism, using a phosphorylated active-site intermediate.</text>
</comment>
<dbReference type="InterPro" id="IPR034907">
    <property type="entry name" value="NDK-like_dom"/>
</dbReference>
<dbReference type="KEGG" id="aact:ACT75_07735"/>
<dbReference type="InterPro" id="IPR023005">
    <property type="entry name" value="Nucleoside_diP_kinase_AS"/>
</dbReference>
<dbReference type="GO" id="GO:0006183">
    <property type="term" value="P:GTP biosynthetic process"/>
    <property type="evidence" value="ECO:0007669"/>
    <property type="project" value="UniProtKB-UniRule"/>
</dbReference>
<dbReference type="Pfam" id="PF00334">
    <property type="entry name" value="NDK"/>
    <property type="match status" value="1"/>
</dbReference>
<keyword evidence="23" id="KW-1185">Reference proteome</keyword>
<organism evidence="21 24">
    <name type="scientific">Aggregatibacter actinomycetemcomitans</name>
    <name type="common">Actinobacillus actinomycetemcomitans</name>
    <name type="synonym">Haemophilus actinomycetemcomitans</name>
    <dbReference type="NCBI Taxonomy" id="714"/>
    <lineage>
        <taxon>Bacteria</taxon>
        <taxon>Pseudomonadati</taxon>
        <taxon>Pseudomonadota</taxon>
        <taxon>Gammaproteobacteria</taxon>
        <taxon>Pasteurellales</taxon>
        <taxon>Pasteurellaceae</taxon>
        <taxon>Aggregatibacter</taxon>
    </lineage>
</organism>
<accession>A0A142G188</accession>
<keyword evidence="6 14" id="KW-0597">Phosphoprotein</keyword>
<dbReference type="PANTHER" id="PTHR46161">
    <property type="entry name" value="NUCLEOSIDE DIPHOSPHATE KINASE"/>
    <property type="match status" value="1"/>
</dbReference>
<dbReference type="EMBL" id="VSED01000004">
    <property type="protein sequence ID" value="TYA39628.1"/>
    <property type="molecule type" value="Genomic_DNA"/>
</dbReference>
<reference evidence="21 24" key="3">
    <citation type="submission" date="2019-08" db="EMBL/GenBank/DDBJ databases">
        <title>Whole genome sequencing of Aggregatibacter actinomycetemcomitans cultured from blood stream infections in Denmark reveals a novel phylogenetic lineage expressing serotype a membrane O polysaccharide.</title>
        <authorList>
            <person name="Nedergaard S."/>
            <person name="Kobel C.M."/>
            <person name="Nielsen M.B."/>
            <person name="Moeller R.T."/>
            <person name="Jensen A.B."/>
            <person name="Noerskov-Lauritsen N."/>
        </authorList>
    </citation>
    <scope>NUCLEOTIDE SEQUENCE [LARGE SCALE GENOMIC DNA]</scope>
    <source>
        <strain evidence="21 24">PN_563</strain>
    </source>
</reference>
<comment type="catalytic activity">
    <reaction evidence="14">
        <text>a ribonucleoside 5'-diphosphate + ATP = a ribonucleoside 5'-triphosphate + ADP</text>
        <dbReference type="Rhea" id="RHEA:18113"/>
        <dbReference type="ChEBI" id="CHEBI:30616"/>
        <dbReference type="ChEBI" id="CHEBI:57930"/>
        <dbReference type="ChEBI" id="CHEBI:61557"/>
        <dbReference type="ChEBI" id="CHEBI:456216"/>
        <dbReference type="EC" id="2.7.4.6"/>
    </reaction>
</comment>
<evidence type="ECO:0000256" key="8">
    <source>
        <dbReference type="ARBA" id="ARBA00022723"/>
    </source>
</evidence>
<keyword evidence="5 14" id="KW-0963">Cytoplasm</keyword>
<evidence type="ECO:0000256" key="13">
    <source>
        <dbReference type="ARBA" id="ARBA00023080"/>
    </source>
</evidence>
<keyword evidence="9 14" id="KW-0547">Nucleotide-binding</keyword>
<evidence type="ECO:0000256" key="9">
    <source>
        <dbReference type="ARBA" id="ARBA00022741"/>
    </source>
</evidence>
<keyword evidence="13 14" id="KW-0546">Nucleotide metabolism</keyword>
<evidence type="ECO:0000256" key="10">
    <source>
        <dbReference type="ARBA" id="ARBA00022777"/>
    </source>
</evidence>
<dbReference type="GO" id="GO:0046872">
    <property type="term" value="F:metal ion binding"/>
    <property type="evidence" value="ECO:0007669"/>
    <property type="project" value="UniProtKB-KW"/>
</dbReference>
<evidence type="ECO:0000256" key="17">
    <source>
        <dbReference type="RuleBase" id="RU004013"/>
    </source>
</evidence>
<evidence type="ECO:0000313" key="24">
    <source>
        <dbReference type="Proteomes" id="UP000323012"/>
    </source>
</evidence>
<evidence type="ECO:0000256" key="2">
    <source>
        <dbReference type="ARBA" id="ARBA00008142"/>
    </source>
</evidence>
<evidence type="ECO:0000256" key="7">
    <source>
        <dbReference type="ARBA" id="ARBA00022679"/>
    </source>
</evidence>
<dbReference type="EMBL" id="CP012959">
    <property type="protein sequence ID" value="AMQ94418.1"/>
    <property type="molecule type" value="Genomic_DNA"/>
</dbReference>
<dbReference type="GO" id="GO:0006228">
    <property type="term" value="P:UTP biosynthetic process"/>
    <property type="evidence" value="ECO:0007669"/>
    <property type="project" value="UniProtKB-UniRule"/>
</dbReference>
<evidence type="ECO:0000313" key="22">
    <source>
        <dbReference type="Proteomes" id="UP000072236"/>
    </source>
</evidence>
<dbReference type="OrthoDB" id="9801161at2"/>
<dbReference type="Proteomes" id="UP000072236">
    <property type="component" value="Chromosome"/>
</dbReference>
<keyword evidence="7 14" id="KW-0808">Transferase</keyword>
<feature type="binding site" evidence="14 15">
    <location>
        <position position="93"/>
    </location>
    <ligand>
        <name>ATP</name>
        <dbReference type="ChEBI" id="CHEBI:30616"/>
    </ligand>
</feature>
<evidence type="ECO:0000313" key="23">
    <source>
        <dbReference type="Proteomes" id="UP000226080"/>
    </source>
</evidence>
<feature type="binding site" evidence="14 15">
    <location>
        <position position="87"/>
    </location>
    <ligand>
        <name>ATP</name>
        <dbReference type="ChEBI" id="CHEBI:30616"/>
    </ligand>
</feature>
<comment type="cofactor">
    <cofactor evidence="14">
        <name>Mg(2+)</name>
        <dbReference type="ChEBI" id="CHEBI:18420"/>
    </cofactor>
</comment>
<evidence type="ECO:0000256" key="6">
    <source>
        <dbReference type="ARBA" id="ARBA00022553"/>
    </source>
</evidence>
<evidence type="ECO:0000256" key="11">
    <source>
        <dbReference type="ARBA" id="ARBA00022840"/>
    </source>
</evidence>
<evidence type="ECO:0000259" key="18">
    <source>
        <dbReference type="SMART" id="SM00562"/>
    </source>
</evidence>